<protein>
    <submittedName>
        <fullName evidence="1">Uncharacterized protein</fullName>
    </submittedName>
</protein>
<evidence type="ECO:0000313" key="2">
    <source>
        <dbReference type="Proteomes" id="UP001239111"/>
    </source>
</evidence>
<keyword evidence="2" id="KW-1185">Reference proteome</keyword>
<comment type="caution">
    <text evidence="1">The sequence shown here is derived from an EMBL/GenBank/DDBJ whole genome shotgun (WGS) entry which is preliminary data.</text>
</comment>
<dbReference type="EMBL" id="CM056743">
    <property type="protein sequence ID" value="KAJ8669040.1"/>
    <property type="molecule type" value="Genomic_DNA"/>
</dbReference>
<reference evidence="1" key="1">
    <citation type="submission" date="2023-04" db="EMBL/GenBank/DDBJ databases">
        <title>A chromosome-level genome assembly of the parasitoid wasp Eretmocerus hayati.</title>
        <authorList>
            <person name="Zhong Y."/>
            <person name="Liu S."/>
            <person name="Liu Y."/>
        </authorList>
    </citation>
    <scope>NUCLEOTIDE SEQUENCE</scope>
    <source>
        <strain evidence="1">ZJU_SS_LIU_2023</strain>
    </source>
</reference>
<gene>
    <name evidence="1" type="ORF">QAD02_000299</name>
</gene>
<organism evidence="1 2">
    <name type="scientific">Eretmocerus hayati</name>
    <dbReference type="NCBI Taxonomy" id="131215"/>
    <lineage>
        <taxon>Eukaryota</taxon>
        <taxon>Metazoa</taxon>
        <taxon>Ecdysozoa</taxon>
        <taxon>Arthropoda</taxon>
        <taxon>Hexapoda</taxon>
        <taxon>Insecta</taxon>
        <taxon>Pterygota</taxon>
        <taxon>Neoptera</taxon>
        <taxon>Endopterygota</taxon>
        <taxon>Hymenoptera</taxon>
        <taxon>Apocrita</taxon>
        <taxon>Proctotrupomorpha</taxon>
        <taxon>Chalcidoidea</taxon>
        <taxon>Aphelinidae</taxon>
        <taxon>Aphelininae</taxon>
        <taxon>Eretmocerus</taxon>
    </lineage>
</organism>
<dbReference type="Proteomes" id="UP001239111">
    <property type="component" value="Chromosome 3"/>
</dbReference>
<evidence type="ECO:0000313" key="1">
    <source>
        <dbReference type="EMBL" id="KAJ8669040.1"/>
    </source>
</evidence>
<proteinExistence type="predicted"/>
<accession>A0ACC2ND16</accession>
<sequence>MYSRTLKCLLNASVILRTDVSIKSVDLELEVMRQNGELIPKVMRPRDWLPVLDMKNERARKRYYTFLFKKEMKRIHRKEDQQARQIGLEEVMAERALQSSTDDDTGPLVYGFGYNFLLRRVNEAAMNHLYNWNSLRATMFGNKLVFDCSYEKYMSAPELSSCIKQISQSFCINRMHNYPLDIALCNLNPDGQMAEKLLHCIPTLYTNDFPWTVTSKSYLDIFDHSQLCYLTSNAPNAVEVYDPETVYIIGAYVDKGENMPVSMSIAKEQKLRMAKLPLDTYVRFGGGSRKNLTLNQVLGIMLYGQTGNWREGMAEFIPKRKLYENRIKYLEAKILRDTLRRQNVTGDELDEKVSKLMESSPFRTKLVCSDETSQEMEKFGVAAVLKSQQRERRKVLKEYVDDCNKESHLENQPIFSYQSRPKSEHDFSNAARVKLREQWKK</sequence>
<name>A0ACC2ND16_9HYME</name>